<dbReference type="SUPFAM" id="SSF48726">
    <property type="entry name" value="Immunoglobulin"/>
    <property type="match status" value="18"/>
</dbReference>
<comment type="subcellular location">
    <subcellularLocation>
        <location evidence="1">Cytoplasm</location>
    </subcellularLocation>
</comment>
<dbReference type="InterPro" id="IPR007110">
    <property type="entry name" value="Ig-like_dom"/>
</dbReference>
<dbReference type="GeneID" id="107123997"/>
<feature type="domain" description="Ig-like" evidence="6">
    <location>
        <begin position="491"/>
        <end position="581"/>
    </location>
</feature>
<dbReference type="PROSITE" id="PS50835">
    <property type="entry name" value="IG_LIKE"/>
    <property type="match status" value="14"/>
</dbReference>
<reference evidence="8" key="1">
    <citation type="submission" date="2025-08" db="UniProtKB">
        <authorList>
            <consortium name="RefSeq"/>
        </authorList>
    </citation>
    <scope>IDENTIFICATION</scope>
</reference>
<keyword evidence="2" id="KW-0963">Cytoplasm</keyword>
<dbReference type="Pfam" id="PF00047">
    <property type="entry name" value="ig"/>
    <property type="match status" value="1"/>
</dbReference>
<proteinExistence type="predicted"/>
<feature type="domain" description="Ig-like" evidence="6">
    <location>
        <begin position="400"/>
        <end position="487"/>
    </location>
</feature>
<dbReference type="SMART" id="SM00408">
    <property type="entry name" value="IGc2"/>
    <property type="match status" value="11"/>
</dbReference>
<feature type="domain" description="Ig-like" evidence="6">
    <location>
        <begin position="1399"/>
        <end position="1501"/>
    </location>
</feature>
<feature type="domain" description="Ig-like" evidence="6">
    <location>
        <begin position="1565"/>
        <end position="1639"/>
    </location>
</feature>
<organism evidence="7 8">
    <name type="scientific">Gekko japonicus</name>
    <name type="common">Schlegel's Japanese gecko</name>
    <dbReference type="NCBI Taxonomy" id="146911"/>
    <lineage>
        <taxon>Eukaryota</taxon>
        <taxon>Metazoa</taxon>
        <taxon>Chordata</taxon>
        <taxon>Craniata</taxon>
        <taxon>Vertebrata</taxon>
        <taxon>Euteleostomi</taxon>
        <taxon>Lepidosauria</taxon>
        <taxon>Squamata</taxon>
        <taxon>Bifurcata</taxon>
        <taxon>Gekkota</taxon>
        <taxon>Gekkonidae</taxon>
        <taxon>Gekkoninae</taxon>
        <taxon>Gekko</taxon>
    </lineage>
</organism>
<name>A0ABM1LA70_GEKJA</name>
<accession>A0ABM1LA70</accession>
<dbReference type="Pfam" id="PF07679">
    <property type="entry name" value="I-set"/>
    <property type="match status" value="12"/>
</dbReference>
<evidence type="ECO:0000256" key="1">
    <source>
        <dbReference type="ARBA" id="ARBA00004496"/>
    </source>
</evidence>
<feature type="domain" description="Ig-like" evidence="6">
    <location>
        <begin position="859"/>
        <end position="944"/>
    </location>
</feature>
<evidence type="ECO:0000313" key="8">
    <source>
        <dbReference type="RefSeq" id="XP_015282857.1"/>
    </source>
</evidence>
<protein>
    <submittedName>
        <fullName evidence="8">Obscurin-like</fullName>
    </submittedName>
</protein>
<dbReference type="InterPro" id="IPR003599">
    <property type="entry name" value="Ig_sub"/>
</dbReference>
<feature type="domain" description="Ig-like" evidence="6">
    <location>
        <begin position="217"/>
        <end position="303"/>
    </location>
</feature>
<dbReference type="InterPro" id="IPR052385">
    <property type="entry name" value="Obscurin/Obscurin-like_Reg"/>
</dbReference>
<feature type="domain" description="Ig-like" evidence="6">
    <location>
        <begin position="125"/>
        <end position="212"/>
    </location>
</feature>
<evidence type="ECO:0000256" key="5">
    <source>
        <dbReference type="ARBA" id="ARBA00023319"/>
    </source>
</evidence>
<dbReference type="SMART" id="SM00409">
    <property type="entry name" value="IG"/>
    <property type="match status" value="17"/>
</dbReference>
<evidence type="ECO:0000256" key="3">
    <source>
        <dbReference type="ARBA" id="ARBA00022553"/>
    </source>
</evidence>
<feature type="domain" description="Ig-like" evidence="6">
    <location>
        <begin position="767"/>
        <end position="853"/>
    </location>
</feature>
<evidence type="ECO:0000313" key="7">
    <source>
        <dbReference type="Proteomes" id="UP000694871"/>
    </source>
</evidence>
<feature type="domain" description="Ig-like" evidence="6">
    <location>
        <begin position="1221"/>
        <end position="1306"/>
    </location>
</feature>
<dbReference type="InterPro" id="IPR013098">
    <property type="entry name" value="Ig_I-set"/>
</dbReference>
<dbReference type="PANTHER" id="PTHR35971:SF5">
    <property type="entry name" value="OBSCURIN LIKE CYTOSKELETAL ADAPTOR 1"/>
    <property type="match status" value="1"/>
</dbReference>
<evidence type="ECO:0000256" key="2">
    <source>
        <dbReference type="ARBA" id="ARBA00022490"/>
    </source>
</evidence>
<feature type="domain" description="Ig-like" evidence="6">
    <location>
        <begin position="1043"/>
        <end position="1131"/>
    </location>
</feature>
<dbReference type="PANTHER" id="PTHR35971">
    <property type="entry name" value="SI:DKEY-31G6.6"/>
    <property type="match status" value="1"/>
</dbReference>
<dbReference type="Proteomes" id="UP000694871">
    <property type="component" value="Unplaced"/>
</dbReference>
<evidence type="ECO:0000256" key="4">
    <source>
        <dbReference type="ARBA" id="ARBA00023157"/>
    </source>
</evidence>
<keyword evidence="5" id="KW-0393">Immunoglobulin domain</keyword>
<feature type="domain" description="Ig-like" evidence="6">
    <location>
        <begin position="307"/>
        <end position="396"/>
    </location>
</feature>
<dbReference type="InterPro" id="IPR013783">
    <property type="entry name" value="Ig-like_fold"/>
</dbReference>
<dbReference type="InterPro" id="IPR013151">
    <property type="entry name" value="Immunoglobulin_dom"/>
</dbReference>
<dbReference type="Gene3D" id="2.60.40.10">
    <property type="entry name" value="Immunoglobulins"/>
    <property type="match status" value="18"/>
</dbReference>
<dbReference type="InterPro" id="IPR036179">
    <property type="entry name" value="Ig-like_dom_sf"/>
</dbReference>
<keyword evidence="3" id="KW-0597">Phosphoprotein</keyword>
<feature type="domain" description="Ig-like" evidence="6">
    <location>
        <begin position="690"/>
        <end position="751"/>
    </location>
</feature>
<dbReference type="RefSeq" id="XP_015282857.1">
    <property type="nucleotide sequence ID" value="XM_015427371.1"/>
</dbReference>
<keyword evidence="4" id="KW-1015">Disulfide bond</keyword>
<feature type="domain" description="Ig-like" evidence="6">
    <location>
        <begin position="590"/>
        <end position="669"/>
    </location>
</feature>
<gene>
    <name evidence="8" type="primary">LOC107123997</name>
</gene>
<evidence type="ECO:0000259" key="6">
    <source>
        <dbReference type="PROSITE" id="PS50835"/>
    </source>
</evidence>
<dbReference type="InterPro" id="IPR003598">
    <property type="entry name" value="Ig_sub2"/>
</dbReference>
<keyword evidence="7" id="KW-1185">Reference proteome</keyword>
<dbReference type="Pfam" id="PF13927">
    <property type="entry name" value="Ig_3"/>
    <property type="match status" value="2"/>
</dbReference>
<sequence length="1743" mass="192646">MAADNPGLPDGGMAVTRDEFFSTIKALENTVTATIKDIIKPITEQLTELKTALSQASQTAETALELDDRLTTSTSKKFDRMYLMAYNLPDFRFQFSALFIQLDDRLTALTTKKFNRIKFLSATEPPVRVVHSNAEEAHAYRAGERVELVCELSRPDAPVHWYKDGKEVEESEALLLENEGPHRWLIIPSAQVRDAGEFACDVGGDSAFFNITVTETPVQIVQSNADVAHTYQTSERVVLACVLSRPNVPVHWYKDGEEVEEGGHLQLESEGTHQQLVISSAQVEDTGEFVCDAGGDSAFFNVTIAAPKVHISPLAEAQCRHAVQTGMPLLLECEVSASDAPVQWFKDGDPVPLDDDNLTVQSEGCIRQLLIRSSCPLDSGTYTCDTADDTIDFTVTVEEPPVRVVHSNVDAAHVYQVSQRVVLACELSSTEAPVRWYKDGEEVEEKEGFLLESEGPHRRLVIAAAQAQDTGEFVCEAGGDSIFFSVTVAEPPVRILQPVERSLERQVCGRERLELSCEVSVPDAPVRWFKDGLEVDETHNLLLHTEGAKHLLVVLQASAEDAGEYICETKDESVSFDVRVSECPVKIVWPRRSPSVQKVSTGETVTLACVLSHANAPVRWVKDGVTLEANSGLVLEEAGTQRCLIIPAAGPEHSGKYICNAVGDSMTFTIQVSDPPVQIVGRDELQTHHSCLASEDLVLSVTLSCPQGEVKWYKDGEKLQDTDRVRLEQDGAGHSLVVLGAERRDAGEYLCDSGDDSLIFYVRVEEPPIFIVGNTGVPEYHSLAAGDALVLACQVSLPSAAVRWMRNGEELVPSRHLCIEAHGTHRQLTITGTKPEDSGSYVCDAGTDRMVATVVVAAPPVHIVNKNDAQVPLEVQEGENVTLVARLSQEALVRWLKNMRPLYPGTRMIISNDGSVHSLTIRQAEPGDSGIFSCDTGDDEVNFTVCVREALVLFVPKPEHPEKVLVLEGGSAVLSAVVSKELAVVNWEGPRGALMAGEHCQLRREGRVHSLLLSNVSKADAGEYLCHSRHDRMHFELSVKELPVKFVRGLSDVSALQGDTVLFWCELCKTKGDVSWLKDGQELEPNERLQIRAEGRERSLTLSQVGPEDAGEYSCESKEDRTLAILTVQIPRIVEIISELYNLTVLEGDDAAFKVVMSPDNVALKWQLNGQDVVPSERLTTTRNGLCHTLTIRQCRLSDSGTVAVNAEGLVSTARLSVQEAQVLFVQTQRDLVAEEGQDVHLEVKLSLENAEVQWMKQGILLQPSVKYSMEAHGHQRALTIHNVELSDRGTYRCESLHDRTQARLSVEPRRVTVRKPLLDVETVEKETVTFELELSHANVPGVWTRDGIRMKPSSTCRVSMNGCVHSLTLMGLTLDDSGTVAFTADTVRSSARLLVREPPVTMLRFPQDMSVPETGLATFECELSRPLADVKWYKDGEEIQIRPNCRMYSVGRRRLLQLIHCKSRASARLCVFERQVQIVRELEDVRVRENENAVFMCEVSLEEVKGEWFLDGDRIKVTSTVKIRQEGTRHFLLLCCVRPEDAGQVRFVAKAATSEACLEVEALPIRIIKPLRDKTVLARHKATLECTVSQSRGRVRWFRGDTEIFAGQKYEICNLDCYRTLVIHCVEPADEGLYTCDALDDRSTACLLVEAEGVHVVRALRGVEVVAPSEAQFECEISAPLSCTPQWSLNGEELQPSSQVQMESVGHIHRLRLCPTTPGMSGMVKVTVGSARSKARLTVQEC</sequence>
<feature type="domain" description="Ig-like" evidence="6">
    <location>
        <begin position="956"/>
        <end position="1038"/>
    </location>
</feature>